<dbReference type="InterPro" id="IPR014755">
    <property type="entry name" value="Cu-Rt/internalin_Ig-like"/>
</dbReference>
<dbReference type="Pfam" id="PF13205">
    <property type="entry name" value="Big_5"/>
    <property type="match status" value="3"/>
</dbReference>
<feature type="chain" id="PRO_5045592295" evidence="2">
    <location>
        <begin position="26"/>
        <end position="827"/>
    </location>
</feature>
<dbReference type="PROSITE" id="PS51272">
    <property type="entry name" value="SLH"/>
    <property type="match status" value="1"/>
</dbReference>
<feature type="domain" description="SLH" evidence="3">
    <location>
        <begin position="78"/>
        <end position="141"/>
    </location>
</feature>
<organism evidence="4 5">
    <name type="scientific">Thermobacillus xylanilyticus</name>
    <dbReference type="NCBI Taxonomy" id="76633"/>
    <lineage>
        <taxon>Bacteria</taxon>
        <taxon>Bacillati</taxon>
        <taxon>Bacillota</taxon>
        <taxon>Bacilli</taxon>
        <taxon>Bacillales</taxon>
        <taxon>Paenibacillaceae</taxon>
        <taxon>Thermobacillus</taxon>
    </lineage>
</organism>
<proteinExistence type="predicted"/>
<evidence type="ECO:0000256" key="1">
    <source>
        <dbReference type="ARBA" id="ARBA00022729"/>
    </source>
</evidence>
<dbReference type="InterPro" id="IPR001119">
    <property type="entry name" value="SLH_dom"/>
</dbReference>
<dbReference type="EMBL" id="CAJRAY010000044">
    <property type="protein sequence ID" value="CAG5086710.1"/>
    <property type="molecule type" value="Genomic_DNA"/>
</dbReference>
<feature type="signal peptide" evidence="2">
    <location>
        <begin position="1"/>
        <end position="25"/>
    </location>
</feature>
<gene>
    <name evidence="4" type="primary">txxe 2517</name>
    <name evidence="4" type="ORF">TXXE_10160</name>
</gene>
<protein>
    <submittedName>
        <fullName evidence="4">S-layer domain protein</fullName>
    </submittedName>
</protein>
<keyword evidence="5" id="KW-1185">Reference proteome</keyword>
<comment type="caution">
    <text evidence="4">The sequence shown here is derived from an EMBL/GenBank/DDBJ whole genome shotgun (WGS) entry which is preliminary data.</text>
</comment>
<dbReference type="Proteomes" id="UP000681526">
    <property type="component" value="Unassembled WGS sequence"/>
</dbReference>
<dbReference type="PROSITE" id="PS51257">
    <property type="entry name" value="PROKAR_LIPOPROTEIN"/>
    <property type="match status" value="1"/>
</dbReference>
<reference evidence="4 5" key="1">
    <citation type="submission" date="2021-04" db="EMBL/GenBank/DDBJ databases">
        <authorList>
            <person name="Rakotoarivonina H."/>
        </authorList>
    </citation>
    <scope>NUCLEOTIDE SEQUENCE [LARGE SCALE GENOMIC DNA]</scope>
    <source>
        <strain evidence="4 5">XE</strain>
    </source>
</reference>
<dbReference type="InterPro" id="IPR032812">
    <property type="entry name" value="SbsA_Ig"/>
</dbReference>
<evidence type="ECO:0000256" key="2">
    <source>
        <dbReference type="SAM" id="SignalP"/>
    </source>
</evidence>
<evidence type="ECO:0000259" key="3">
    <source>
        <dbReference type="PROSITE" id="PS51272"/>
    </source>
</evidence>
<evidence type="ECO:0000313" key="4">
    <source>
        <dbReference type="EMBL" id="CAG5086710.1"/>
    </source>
</evidence>
<name>A0ABM8V4K8_THEXY</name>
<evidence type="ECO:0000313" key="5">
    <source>
        <dbReference type="Proteomes" id="UP000681526"/>
    </source>
</evidence>
<dbReference type="Gene3D" id="2.60.40.1220">
    <property type="match status" value="4"/>
</dbReference>
<dbReference type="RefSeq" id="WP_213484533.1">
    <property type="nucleotide sequence ID" value="NZ_CAJRAY010000044.1"/>
</dbReference>
<dbReference type="Pfam" id="PF00395">
    <property type="entry name" value="SLH"/>
    <property type="match status" value="1"/>
</dbReference>
<keyword evidence="1 2" id="KW-0732">Signal</keyword>
<accession>A0ABM8V4K8</accession>
<sequence length="827" mass="89867">MRRLLMLLLSSVLLFAACLPSGLAAAEERSVEDKYDFLVEKGIFTGFGDGSARLNDPMTREQFAAVLFRLWELGTGSTRPSYDDVLKTRWSFDEIEAVTRAGLMKGIGERRFGPTLNVTVEQLAVVLVRGYGAGGEAGSRVTGKVSAWAVRDVGIALRKGWIPAQSDYTRYAKRSLLVESAYAVYLDLHPASRDSEKPRIVSHAINPDATVTLRFSEPLDEASAVNRSNYTFDNGLKITSITLSQDKRTVTIVTERQRPNTVYRLTVRNVKDLAGNRMDERSDLYFVSVVDTTPPKVTKVVSTKNTVELTFSEKLDPAHAEQIQYYIIDGGIGLPLRAVYDENRLTVTLFTTDQTPGQRYTVRIVGVRDLAGNLIAADTAVEFGGAGQTPADYALADIQAVNVNTLDLRFTKSMKDVNLSRFAIAIKSENNSSFSMSGIQYYVYRKPGNDQVLTVQFRTKGSSNPELFRSGRVYVAEVTGLSGMLASGGANQRAFSGSGTSNPAPYVTHVNVTSGTSIVIHFNEPVRGVSNSVFRITDPNGGNIPVVSNDAGGTNAIVTSVTLRLGESVKAGTVYTLSFRSGVTDAPGWNGWKTEENGRPYTVSFNGVEPVNAAPRFESAYAADQYTIELRFTEPVNGADLNVYRLYDETGKQDIPIAKNDYGYYVVSADKRSVTIHLNAEKTGPLLPDRVYKLSYRESSGAYITDLEGKRLDTSNGGGEVRFSGSGKTNPAPYIKTVEATATEVRVTFSEPVLGFNGQVNYFELTIGGRAIVPTGGSIDGAVITLRIPKTDAGAEGVIRISPDGVQGLRDYNGQAPEAADVVFTVR</sequence>